<dbReference type="Proteomes" id="UP000198702">
    <property type="component" value="Unassembled WGS sequence"/>
</dbReference>
<dbReference type="SUPFAM" id="SSF56425">
    <property type="entry name" value="Succinate dehydrogenase/fumarate reductase flavoprotein, catalytic domain"/>
    <property type="match status" value="1"/>
</dbReference>
<protein>
    <submittedName>
        <fullName evidence="6">Succinate dehydrogenase/fumarate reductase, flavoprotein subunit</fullName>
    </submittedName>
</protein>
<dbReference type="Gene3D" id="3.50.50.60">
    <property type="entry name" value="FAD/NAD(P)-binding domain"/>
    <property type="match status" value="2"/>
</dbReference>
<dbReference type="GO" id="GO:0033765">
    <property type="term" value="F:steroid dehydrogenase activity, acting on the CH-CH group of donors"/>
    <property type="evidence" value="ECO:0007669"/>
    <property type="project" value="UniProtKB-ARBA"/>
</dbReference>
<keyword evidence="2" id="KW-0285">Flavoprotein</keyword>
<dbReference type="SUPFAM" id="SSF51905">
    <property type="entry name" value="FAD/NAD(P)-binding domain"/>
    <property type="match status" value="1"/>
</dbReference>
<evidence type="ECO:0000259" key="5">
    <source>
        <dbReference type="Pfam" id="PF00890"/>
    </source>
</evidence>
<accession>A0A7Z7GFM9</accession>
<dbReference type="PANTHER" id="PTHR43400:SF10">
    <property type="entry name" value="3-OXOSTEROID 1-DEHYDROGENASE"/>
    <property type="match status" value="1"/>
</dbReference>
<comment type="cofactor">
    <cofactor evidence="1">
        <name>FAD</name>
        <dbReference type="ChEBI" id="CHEBI:57692"/>
    </cofactor>
</comment>
<sequence length="550" mass="58335">MVRSEGVADVVVVGSGAAGLTAALTAADVGLSVVVVEKADLIGGTTAWSGGMPWVPLNKHQRELGIDDSRAEVMQYLDGLLEGREPSRELVDAFVDHAAEALDFVESRTPLRMSTLSAYPDYYGDRPGAKLAGRSVEPEPREYRELLGDWFELVRESPLMPHVTREEMTSGADLVELSRQRGEKGVRTMGGALVSALLAGVLERGVQVRTATAARRLLTEGDRVVGLVAEHAGQELRMHARLGVVLACGGFEGDPDLVRAYLGVADALALSPAGNVGDGLRMGLVLGAAVGNMSSAVTRPCVWDGVSMLDGQPLPMMSNLRHDPACIIVNRHGRRFVNEGISYMDMGKALKAFDPRQAEYPDAGAVYMVFDQSARDRTRLGDLMPGAPTPHWVTQAETIEDLARAIGMPCDVLASEVARYNGFADSGEDSDFGRGTVWFEGLSAGGPTPQRNMSRIERAPFYATRLRYGIFGTIGGLLTNGHGQVLRPKGELIEGLYAVGNVAAGALGQTYPGGGSSLGPNITFGYLAGQRLASDALAPGAMAADIEIGE</sequence>
<evidence type="ECO:0000313" key="6">
    <source>
        <dbReference type="EMBL" id="SFI60777.1"/>
    </source>
</evidence>
<dbReference type="InterPro" id="IPR027477">
    <property type="entry name" value="Succ_DH/fumarate_Rdtase_cat_sf"/>
</dbReference>
<dbReference type="Pfam" id="PF00890">
    <property type="entry name" value="FAD_binding_2"/>
    <property type="match status" value="1"/>
</dbReference>
<evidence type="ECO:0000256" key="2">
    <source>
        <dbReference type="ARBA" id="ARBA00022630"/>
    </source>
</evidence>
<reference evidence="6 7" key="1">
    <citation type="submission" date="2016-10" db="EMBL/GenBank/DDBJ databases">
        <authorList>
            <person name="Varghese N."/>
            <person name="Submissions S."/>
        </authorList>
    </citation>
    <scope>NUCLEOTIDE SEQUENCE [LARGE SCALE GENOMIC DNA]</scope>
    <source>
        <strain evidence="6 7">UNC380MFSha3.1</strain>
    </source>
</reference>
<dbReference type="PRINTS" id="PR00411">
    <property type="entry name" value="PNDRDTASEI"/>
</dbReference>
<dbReference type="EMBL" id="FOQZ01000003">
    <property type="protein sequence ID" value="SFI60777.1"/>
    <property type="molecule type" value="Genomic_DNA"/>
</dbReference>
<proteinExistence type="predicted"/>
<dbReference type="InterPro" id="IPR036188">
    <property type="entry name" value="FAD/NAD-bd_sf"/>
</dbReference>
<evidence type="ECO:0000313" key="7">
    <source>
        <dbReference type="Proteomes" id="UP000198702"/>
    </source>
</evidence>
<dbReference type="Gene3D" id="3.90.700.10">
    <property type="entry name" value="Succinate dehydrogenase/fumarate reductase flavoprotein, catalytic domain"/>
    <property type="match status" value="1"/>
</dbReference>
<evidence type="ECO:0000256" key="1">
    <source>
        <dbReference type="ARBA" id="ARBA00001974"/>
    </source>
</evidence>
<dbReference type="GO" id="GO:0008202">
    <property type="term" value="P:steroid metabolic process"/>
    <property type="evidence" value="ECO:0007669"/>
    <property type="project" value="UniProtKB-ARBA"/>
</dbReference>
<comment type="caution">
    <text evidence="6">The sequence shown here is derived from an EMBL/GenBank/DDBJ whole genome shotgun (WGS) entry which is preliminary data.</text>
</comment>
<organism evidence="6 7">
    <name type="scientific">Microbacterium saccharophilum</name>
    <dbReference type="NCBI Taxonomy" id="1213358"/>
    <lineage>
        <taxon>Bacteria</taxon>
        <taxon>Bacillati</taxon>
        <taxon>Actinomycetota</taxon>
        <taxon>Actinomycetes</taxon>
        <taxon>Micrococcales</taxon>
        <taxon>Microbacteriaceae</taxon>
        <taxon>Microbacterium</taxon>
    </lineage>
</organism>
<name>A0A7Z7GFM9_9MICO</name>
<evidence type="ECO:0000256" key="3">
    <source>
        <dbReference type="ARBA" id="ARBA00022827"/>
    </source>
</evidence>
<dbReference type="AlphaFoldDB" id="A0A7Z7GFM9"/>
<keyword evidence="3" id="KW-0274">FAD</keyword>
<keyword evidence="4" id="KW-0560">Oxidoreductase</keyword>
<dbReference type="RefSeq" id="WP_028496706.1">
    <property type="nucleotide sequence ID" value="NZ_FOQZ01000003.1"/>
</dbReference>
<evidence type="ECO:0000256" key="4">
    <source>
        <dbReference type="ARBA" id="ARBA00023002"/>
    </source>
</evidence>
<gene>
    <name evidence="6" type="ORF">SAMN04487751_2361</name>
</gene>
<dbReference type="InterPro" id="IPR050315">
    <property type="entry name" value="FAD-oxidoreductase_2"/>
</dbReference>
<feature type="domain" description="FAD-dependent oxidoreductase 2 FAD-binding" evidence="5">
    <location>
        <begin position="9"/>
        <end position="518"/>
    </location>
</feature>
<dbReference type="InterPro" id="IPR003953">
    <property type="entry name" value="FAD-dep_OxRdtase_2_FAD-bd"/>
</dbReference>
<dbReference type="PANTHER" id="PTHR43400">
    <property type="entry name" value="FUMARATE REDUCTASE"/>
    <property type="match status" value="1"/>
</dbReference>